<organism evidence="2 3">
    <name type="scientific">Molorchus minor</name>
    <dbReference type="NCBI Taxonomy" id="1323400"/>
    <lineage>
        <taxon>Eukaryota</taxon>
        <taxon>Metazoa</taxon>
        <taxon>Ecdysozoa</taxon>
        <taxon>Arthropoda</taxon>
        <taxon>Hexapoda</taxon>
        <taxon>Insecta</taxon>
        <taxon>Pterygota</taxon>
        <taxon>Neoptera</taxon>
        <taxon>Endopterygota</taxon>
        <taxon>Coleoptera</taxon>
        <taxon>Polyphaga</taxon>
        <taxon>Cucujiformia</taxon>
        <taxon>Chrysomeloidea</taxon>
        <taxon>Cerambycidae</taxon>
        <taxon>Lamiinae</taxon>
        <taxon>Monochamini</taxon>
        <taxon>Molorchus</taxon>
    </lineage>
</organism>
<evidence type="ECO:0000313" key="3">
    <source>
        <dbReference type="Proteomes" id="UP001162164"/>
    </source>
</evidence>
<evidence type="ECO:0000256" key="1">
    <source>
        <dbReference type="SAM" id="MobiDB-lite"/>
    </source>
</evidence>
<feature type="non-terminal residue" evidence="2">
    <location>
        <position position="67"/>
    </location>
</feature>
<name>A0ABQ9IWT7_9CUCU</name>
<sequence>MIRHPRSEIVEQTTPSDPNVSTTTPAYKITRSEFNKIIRRNLKGLQRLFNIELQDALKVSCFPKAVI</sequence>
<comment type="caution">
    <text evidence="2">The sequence shown here is derived from an EMBL/GenBank/DDBJ whole genome shotgun (WGS) entry which is preliminary data.</text>
</comment>
<evidence type="ECO:0000313" key="2">
    <source>
        <dbReference type="EMBL" id="KAJ8967977.1"/>
    </source>
</evidence>
<protein>
    <submittedName>
        <fullName evidence="2">Uncharacterized protein</fullName>
    </submittedName>
</protein>
<keyword evidence="3" id="KW-1185">Reference proteome</keyword>
<dbReference type="Proteomes" id="UP001162164">
    <property type="component" value="Unassembled WGS sequence"/>
</dbReference>
<accession>A0ABQ9IWT7</accession>
<gene>
    <name evidence="2" type="ORF">NQ317_000801</name>
</gene>
<feature type="compositionally biased region" description="Polar residues" evidence="1">
    <location>
        <begin position="10"/>
        <end position="24"/>
    </location>
</feature>
<proteinExistence type="predicted"/>
<dbReference type="EMBL" id="JAPWTJ010002091">
    <property type="protein sequence ID" value="KAJ8967977.1"/>
    <property type="molecule type" value="Genomic_DNA"/>
</dbReference>
<feature type="region of interest" description="Disordered" evidence="1">
    <location>
        <begin position="1"/>
        <end position="24"/>
    </location>
</feature>
<reference evidence="2" key="1">
    <citation type="journal article" date="2023" name="Insect Mol. Biol.">
        <title>Genome sequencing provides insights into the evolution of gene families encoding plant cell wall-degrading enzymes in longhorned beetles.</title>
        <authorList>
            <person name="Shin N.R."/>
            <person name="Okamura Y."/>
            <person name="Kirsch R."/>
            <person name="Pauchet Y."/>
        </authorList>
    </citation>
    <scope>NUCLEOTIDE SEQUENCE</scope>
    <source>
        <strain evidence="2">MMC_N1</strain>
    </source>
</reference>